<reference evidence="1 2" key="1">
    <citation type="submission" date="2023-08" db="EMBL/GenBank/DDBJ databases">
        <title>Characterization of two Paracoccaceae strains isolated from Phycosphere and proposal of Xinfangfangia lacusdiani sp. nov.</title>
        <authorList>
            <person name="Deng Y."/>
            <person name="Zhang Y.Q."/>
        </authorList>
    </citation>
    <scope>NUCLEOTIDE SEQUENCE [LARGE SCALE GENOMIC DNA]</scope>
    <source>
        <strain evidence="1 2">CPCC 101601</strain>
    </source>
</reference>
<dbReference type="RefSeq" id="WP_306681023.1">
    <property type="nucleotide sequence ID" value="NZ_JAVDBT010000012.1"/>
</dbReference>
<sequence>MSEPLIIKENPRDPVMNADEGARAEARGLLETGHAALAWTDPDNGTPGISRITFAIDPVEGPLCLISELAPHTRALRTNGACAMMVGDVGPKGDPMTHARLMVRAQAEFLPADHPGRAELRARWLERNPKATVYIDLPDFHFVRIIPQTALLNGGFARAFRLTSDDLIAMMKV</sequence>
<dbReference type="SUPFAM" id="SSF50475">
    <property type="entry name" value="FMN-binding split barrel"/>
    <property type="match status" value="1"/>
</dbReference>
<organism evidence="1 2">
    <name type="scientific">Pseudogemmobacter lacusdianii</name>
    <dbReference type="NCBI Taxonomy" id="3069608"/>
    <lineage>
        <taxon>Bacteria</taxon>
        <taxon>Pseudomonadati</taxon>
        <taxon>Pseudomonadota</taxon>
        <taxon>Alphaproteobacteria</taxon>
        <taxon>Rhodobacterales</taxon>
        <taxon>Paracoccaceae</taxon>
        <taxon>Pseudogemmobacter</taxon>
    </lineage>
</organism>
<name>A0ABU0W2L7_9RHOB</name>
<evidence type="ECO:0000313" key="1">
    <source>
        <dbReference type="EMBL" id="MDQ2067320.1"/>
    </source>
</evidence>
<comment type="caution">
    <text evidence="1">The sequence shown here is derived from an EMBL/GenBank/DDBJ whole genome shotgun (WGS) entry which is preliminary data.</text>
</comment>
<accession>A0ABU0W2L7</accession>
<gene>
    <name evidence="1" type="ORF">Q9295_13160</name>
</gene>
<protein>
    <submittedName>
        <fullName evidence="1">Pyridoxamine 5'-phosphate oxidase family protein</fullName>
    </submittedName>
</protein>
<evidence type="ECO:0000313" key="2">
    <source>
        <dbReference type="Proteomes" id="UP001239680"/>
    </source>
</evidence>
<dbReference type="Proteomes" id="UP001239680">
    <property type="component" value="Unassembled WGS sequence"/>
</dbReference>
<dbReference type="InterPro" id="IPR012349">
    <property type="entry name" value="Split_barrel_FMN-bd"/>
</dbReference>
<proteinExistence type="predicted"/>
<dbReference type="Gene3D" id="2.30.110.10">
    <property type="entry name" value="Electron Transport, Fmn-binding Protein, Chain A"/>
    <property type="match status" value="1"/>
</dbReference>
<dbReference type="EMBL" id="JAVDBT010000012">
    <property type="protein sequence ID" value="MDQ2067320.1"/>
    <property type="molecule type" value="Genomic_DNA"/>
</dbReference>
<keyword evidence="2" id="KW-1185">Reference proteome</keyword>